<comment type="subunit">
    <text evidence="5">Part of an enzyme complex containing four subunits: a flavoprotein (FrdA), an iron-sulfur protein (FrdB), and two hydrophobic anchor proteins (FrdC and FrdD).</text>
</comment>
<feature type="transmembrane region" description="Helical" evidence="5">
    <location>
        <begin position="59"/>
        <end position="79"/>
    </location>
</feature>
<dbReference type="PIRSF" id="PIRSF000179">
    <property type="entry name" value="FrdD"/>
    <property type="match status" value="1"/>
</dbReference>
<dbReference type="GO" id="GO:0000104">
    <property type="term" value="F:succinate dehydrogenase activity"/>
    <property type="evidence" value="ECO:0007669"/>
    <property type="project" value="UniProtKB-UniRule"/>
</dbReference>
<dbReference type="Gene3D" id="1.20.1300.10">
    <property type="entry name" value="Fumarate reductase/succinate dehydrogenase, transmembrane subunit"/>
    <property type="match status" value="1"/>
</dbReference>
<evidence type="ECO:0000256" key="1">
    <source>
        <dbReference type="ARBA" id="ARBA00022475"/>
    </source>
</evidence>
<dbReference type="CDD" id="cd00547">
    <property type="entry name" value="QFR_TypeD_subunitD"/>
    <property type="match status" value="1"/>
</dbReference>
<feature type="transmembrane region" description="Helical" evidence="5">
    <location>
        <begin position="99"/>
        <end position="120"/>
    </location>
</feature>
<dbReference type="NCBIfam" id="NF003977">
    <property type="entry name" value="PRK05470.1-1"/>
    <property type="match status" value="1"/>
</dbReference>
<dbReference type="GO" id="GO:0006106">
    <property type="term" value="P:fumarate metabolic process"/>
    <property type="evidence" value="ECO:0007669"/>
    <property type="project" value="InterPro"/>
</dbReference>
<dbReference type="Proteomes" id="UP000295058">
    <property type="component" value="Unassembled WGS sequence"/>
</dbReference>
<protein>
    <recommendedName>
        <fullName evidence="5">Fumarate reductase subunit D</fullName>
    </recommendedName>
    <alternativeName>
        <fullName evidence="5">Quinol-fumarate reductase subunit D</fullName>
        <shortName evidence="5">QFR subunit D</shortName>
    </alternativeName>
</protein>
<proteinExistence type="inferred from homology"/>
<dbReference type="Pfam" id="PF02313">
    <property type="entry name" value="Fumarate_red_D"/>
    <property type="match status" value="1"/>
</dbReference>
<keyword evidence="9" id="KW-1185">Reference proteome</keyword>
<dbReference type="InterPro" id="IPR034804">
    <property type="entry name" value="SQR/QFR_C/D"/>
</dbReference>
<dbReference type="GO" id="GO:0005886">
    <property type="term" value="C:plasma membrane"/>
    <property type="evidence" value="ECO:0007669"/>
    <property type="project" value="UniProtKB-SubCell"/>
</dbReference>
<keyword evidence="2 5" id="KW-0812">Transmembrane</keyword>
<keyword evidence="1 5" id="KW-1003">Cell membrane</keyword>
<dbReference type="EMBL" id="SODO01000011">
    <property type="protein sequence ID" value="TDW57600.1"/>
    <property type="molecule type" value="Genomic_DNA"/>
</dbReference>
<feature type="transmembrane region" description="Helical" evidence="5">
    <location>
        <begin position="26"/>
        <end position="47"/>
    </location>
</feature>
<comment type="function">
    <text evidence="5">Anchors the catalytic components of the fumarate reductase complex to the cell membrane, binds quinones.</text>
</comment>
<dbReference type="SUPFAM" id="SSF81343">
    <property type="entry name" value="Fumarate reductase respiratory complex transmembrane subunits"/>
    <property type="match status" value="1"/>
</dbReference>
<accession>A0A235CDF7</accession>
<dbReference type="GO" id="GO:0045283">
    <property type="term" value="C:fumarate reductase complex"/>
    <property type="evidence" value="ECO:0007669"/>
    <property type="project" value="UniProtKB-UniRule"/>
</dbReference>
<name>A0A235CDF7_9GAMM</name>
<keyword evidence="3 5" id="KW-1133">Transmembrane helix</keyword>
<keyword evidence="4 5" id="KW-0472">Membrane</keyword>
<reference evidence="7 9" key="2">
    <citation type="submission" date="2019-03" db="EMBL/GenBank/DDBJ databases">
        <title>Genomic Encyclopedia of Archaeal and Bacterial Type Strains, Phase II (KMG-II): from individual species to whole genera.</title>
        <authorList>
            <person name="Goeker M."/>
        </authorList>
    </citation>
    <scope>NUCLEOTIDE SEQUENCE [LARGE SCALE GENOMIC DNA]</scope>
    <source>
        <strain evidence="7 9">DSM 15594</strain>
    </source>
</reference>
<reference evidence="6 8" key="1">
    <citation type="submission" date="2017-08" db="EMBL/GenBank/DDBJ databases">
        <title>Draft Genome Sequence of the Marine Bacterium Oceanimonas baumannii ATCC 700832.</title>
        <authorList>
            <person name="Mcclelland W.D."/>
            <person name="Brennan M.A."/>
            <person name="Trachtenberg A.M."/>
            <person name="Maclea K.S."/>
        </authorList>
    </citation>
    <scope>NUCLEOTIDE SEQUENCE [LARGE SCALE GENOMIC DNA]</scope>
    <source>
        <strain evidence="6 8">ATCC 700832</strain>
    </source>
</reference>
<evidence type="ECO:0000256" key="5">
    <source>
        <dbReference type="HAMAP-Rule" id="MF_00709"/>
    </source>
</evidence>
<gene>
    <name evidence="5" type="primary">frdD</name>
    <name evidence="6" type="ORF">B6S09_15470</name>
    <name evidence="7" type="ORF">LY04_02679</name>
</gene>
<sequence>MNKINPNPRRSEEPVWWSLFGAGGSWFAMLTPVTVLLAGILVPLGVIDASAMSYERMQVVAGSWLGKAVMAGTVILPLWHAMHRIHHGIHDLGVKAGLASKVVCYGFAALVSVVTLLLLFTAL</sequence>
<evidence type="ECO:0000256" key="4">
    <source>
        <dbReference type="ARBA" id="ARBA00023136"/>
    </source>
</evidence>
<evidence type="ECO:0000313" key="6">
    <source>
        <dbReference type="EMBL" id="OYD22641.1"/>
    </source>
</evidence>
<dbReference type="RefSeq" id="WP_094279402.1">
    <property type="nucleotide sequence ID" value="NZ_NQJF01000014.1"/>
</dbReference>
<evidence type="ECO:0000256" key="3">
    <source>
        <dbReference type="ARBA" id="ARBA00022989"/>
    </source>
</evidence>
<organism evidence="6 8">
    <name type="scientific">Oceanimonas baumannii</name>
    <dbReference type="NCBI Taxonomy" id="129578"/>
    <lineage>
        <taxon>Bacteria</taxon>
        <taxon>Pseudomonadati</taxon>
        <taxon>Pseudomonadota</taxon>
        <taxon>Gammaproteobacteria</taxon>
        <taxon>Aeromonadales</taxon>
        <taxon>Aeromonadaceae</taxon>
        <taxon>Oceanimonas</taxon>
    </lineage>
</organism>
<dbReference type="HAMAP" id="MF_00709">
    <property type="entry name" value="Fumarate_red_D"/>
    <property type="match status" value="1"/>
</dbReference>
<dbReference type="AlphaFoldDB" id="A0A235CDF7"/>
<evidence type="ECO:0000313" key="7">
    <source>
        <dbReference type="EMBL" id="TDW57600.1"/>
    </source>
</evidence>
<dbReference type="OrthoDB" id="9804636at2"/>
<comment type="similarity">
    <text evidence="5">Belongs to the FrdD family.</text>
</comment>
<dbReference type="Proteomes" id="UP000243640">
    <property type="component" value="Unassembled WGS sequence"/>
</dbReference>
<evidence type="ECO:0000313" key="8">
    <source>
        <dbReference type="Proteomes" id="UP000243640"/>
    </source>
</evidence>
<dbReference type="InterPro" id="IPR003418">
    <property type="entry name" value="Fumarate_red_D"/>
</dbReference>
<dbReference type="EMBL" id="NQJF01000014">
    <property type="protein sequence ID" value="OYD22641.1"/>
    <property type="molecule type" value="Genomic_DNA"/>
</dbReference>
<comment type="caution">
    <text evidence="6">The sequence shown here is derived from an EMBL/GenBank/DDBJ whole genome shotgun (WGS) entry which is preliminary data.</text>
</comment>
<evidence type="ECO:0000256" key="2">
    <source>
        <dbReference type="ARBA" id="ARBA00022692"/>
    </source>
</evidence>
<comment type="subcellular location">
    <subcellularLocation>
        <location evidence="5">Cell membrane</location>
        <topology evidence="5">Multi-pass membrane protein</topology>
    </subcellularLocation>
</comment>
<evidence type="ECO:0000313" key="9">
    <source>
        <dbReference type="Proteomes" id="UP000295058"/>
    </source>
</evidence>